<keyword evidence="2" id="KW-1185">Reference proteome</keyword>
<organism evidence="1 2">
    <name type="scientific">Alkalibacillus flavidus</name>
    <dbReference type="NCBI Taxonomy" id="546021"/>
    <lineage>
        <taxon>Bacteria</taxon>
        <taxon>Bacillati</taxon>
        <taxon>Bacillota</taxon>
        <taxon>Bacilli</taxon>
        <taxon>Bacillales</taxon>
        <taxon>Bacillaceae</taxon>
        <taxon>Alkalibacillus</taxon>
    </lineage>
</organism>
<name>A0ABV2KU29_9BACI</name>
<proteinExistence type="predicted"/>
<evidence type="ECO:0000313" key="1">
    <source>
        <dbReference type="EMBL" id="MET3683077.1"/>
    </source>
</evidence>
<dbReference type="EMBL" id="JBEPMX010000004">
    <property type="protein sequence ID" value="MET3683077.1"/>
    <property type="molecule type" value="Genomic_DNA"/>
</dbReference>
<evidence type="ECO:0000313" key="2">
    <source>
        <dbReference type="Proteomes" id="UP001549167"/>
    </source>
</evidence>
<gene>
    <name evidence="1" type="ORF">ABID56_001167</name>
</gene>
<dbReference type="RefSeq" id="WP_354219672.1">
    <property type="nucleotide sequence ID" value="NZ_JBEPMX010000004.1"/>
</dbReference>
<reference evidence="1 2" key="1">
    <citation type="submission" date="2024-06" db="EMBL/GenBank/DDBJ databases">
        <title>Genomic Encyclopedia of Type Strains, Phase IV (KMG-IV): sequencing the most valuable type-strain genomes for metagenomic binning, comparative biology and taxonomic classification.</title>
        <authorList>
            <person name="Goeker M."/>
        </authorList>
    </citation>
    <scope>NUCLEOTIDE SEQUENCE [LARGE SCALE GENOMIC DNA]</scope>
    <source>
        <strain evidence="1 2">DSM 23520</strain>
    </source>
</reference>
<comment type="caution">
    <text evidence="1">The sequence shown here is derived from an EMBL/GenBank/DDBJ whole genome shotgun (WGS) entry which is preliminary data.</text>
</comment>
<dbReference type="Proteomes" id="UP001549167">
    <property type="component" value="Unassembled WGS sequence"/>
</dbReference>
<accession>A0ABV2KU29</accession>
<sequence length="575" mass="64660">MLEWIVLSGILGVGGYGLFRWRLVNNYRSQAREFLPSDKLQLNTYEQSWDTQHHRDNLHFMDGWKGAAAAGAIGQMPSLYYLSQVDPAVMDAMDFSFSEDLSNFNNMADYIDDKYLDVLGTDAAEGWMTRFEGYVMEMKSADALEKMGYDVQFPNNANNEGWDLLVDGEPWQIKGGESPSVIAEHFEKYPDVPVVTSSTLGEQFQANEHVMSFDELDPASIHETTHDSLSSIGDLNSADAMGGGIPLVSLAMSSVREIKLHSQGKTDMGSSMKNVSLDTAGVGAGGFAGAQAGVAVGTIGGPVGAAAGGMIGGIVGAVGGKMGTNTVKEKAMKEAYEVYENRAEEGHRLIEQAQKDEHQRLRQMVRGVNQDLNKARASLEKTYRNQFIKRMQNTSQAQRHFLMNIPGILQSIRHELKQIDHYIRRDYKPTSTIRQFLAPTYDDVAYKTIQQWLEERYDIIDEALHRYSHLEVDKLSDKEVGHIYAEAVRFFQEYNVESSQLENELKAIIDEAEYVNETGDAMKKDFYLHIIKAEEAIRQRTRTSFQFIVDKGNNIKDWIKEAEEKFLYEKGKLGK</sequence>
<protein>
    <submittedName>
        <fullName evidence="1">Membrane protein</fullName>
    </submittedName>
</protein>